<dbReference type="Gene3D" id="1.10.10.10">
    <property type="entry name" value="Winged helix-like DNA-binding domain superfamily/Winged helix DNA-binding domain"/>
    <property type="match status" value="1"/>
</dbReference>
<keyword evidence="7" id="KW-1185">Reference proteome</keyword>
<name>A0ABM7X2J5_9BACT</name>
<evidence type="ECO:0000256" key="1">
    <source>
        <dbReference type="ARBA" id="ARBA00009437"/>
    </source>
</evidence>
<dbReference type="SUPFAM" id="SSF46785">
    <property type="entry name" value="Winged helix' DNA-binding domain"/>
    <property type="match status" value="1"/>
</dbReference>
<dbReference type="Pfam" id="PF00126">
    <property type="entry name" value="HTH_1"/>
    <property type="match status" value="1"/>
</dbReference>
<evidence type="ECO:0000256" key="3">
    <source>
        <dbReference type="ARBA" id="ARBA00023125"/>
    </source>
</evidence>
<accession>A0ABM7X2J5</accession>
<dbReference type="InterPro" id="IPR036390">
    <property type="entry name" value="WH_DNA-bd_sf"/>
</dbReference>
<evidence type="ECO:0000259" key="5">
    <source>
        <dbReference type="PROSITE" id="PS50931"/>
    </source>
</evidence>
<dbReference type="SUPFAM" id="SSF53850">
    <property type="entry name" value="Periplasmic binding protein-like II"/>
    <property type="match status" value="1"/>
</dbReference>
<dbReference type="InterPro" id="IPR005119">
    <property type="entry name" value="LysR_subst-bd"/>
</dbReference>
<dbReference type="PRINTS" id="PR00039">
    <property type="entry name" value="HTHLYSR"/>
</dbReference>
<dbReference type="PROSITE" id="PS50931">
    <property type="entry name" value="HTH_LYSR"/>
    <property type="match status" value="1"/>
</dbReference>
<dbReference type="Pfam" id="PF03466">
    <property type="entry name" value="LysR_substrate"/>
    <property type="match status" value="1"/>
</dbReference>
<evidence type="ECO:0000313" key="6">
    <source>
        <dbReference type="EMBL" id="BDG05993.1"/>
    </source>
</evidence>
<dbReference type="InterPro" id="IPR058163">
    <property type="entry name" value="LysR-type_TF_proteobact-type"/>
</dbReference>
<dbReference type="InterPro" id="IPR000847">
    <property type="entry name" value="LysR_HTH_N"/>
</dbReference>
<sequence length="299" mass="33014">MDRLGNIEAFVEAAELGSFTLAAERLRLSPSALSRRVAQLEEELGVRLFNRTTRAVRLSEDGRAFFERSRGALRELKDAQEAMSRLRERPAGLLRVEAPSILGRHVILPALVRYTSRYADVQVELTLRDHPSDLVSDGIDLALRLGALEDSGLIARRLGRTRMSVCGAPSYLRRRGTPRSVNALAAHERLGLALHGRLLPWRLRDGTKVRELSPSRRIVVNSAEALIDLAIDGAGLAWMCDFTMARARAGGQLVEVLADAACDELPIHVLSLQSRHVLPKVRAFVDVLATELARIGVDR</sequence>
<dbReference type="InterPro" id="IPR036388">
    <property type="entry name" value="WH-like_DNA-bd_sf"/>
</dbReference>
<evidence type="ECO:0000256" key="2">
    <source>
        <dbReference type="ARBA" id="ARBA00023015"/>
    </source>
</evidence>
<proteinExistence type="inferred from homology"/>
<dbReference type="EMBL" id="AP025591">
    <property type="protein sequence ID" value="BDG05993.1"/>
    <property type="molecule type" value="Genomic_DNA"/>
</dbReference>
<protein>
    <submittedName>
        <fullName evidence="6">LysR family transcriptional regulator</fullName>
    </submittedName>
</protein>
<dbReference type="PANTHER" id="PTHR30537">
    <property type="entry name" value="HTH-TYPE TRANSCRIPTIONAL REGULATOR"/>
    <property type="match status" value="1"/>
</dbReference>
<feature type="domain" description="HTH lysR-type" evidence="5">
    <location>
        <begin position="1"/>
        <end position="59"/>
    </location>
</feature>
<reference evidence="7" key="1">
    <citation type="journal article" date="2022" name="Int. J. Syst. Evol. Microbiol.">
        <title>Anaeromyxobacter oryzae sp. nov., Anaeromyxobacter diazotrophicus sp. nov. and Anaeromyxobacter paludicola sp. nov., isolated from paddy soils.</title>
        <authorList>
            <person name="Itoh H."/>
            <person name="Xu Z."/>
            <person name="Mise K."/>
            <person name="Masuda Y."/>
            <person name="Ushijima N."/>
            <person name="Hayakawa C."/>
            <person name="Shiratori Y."/>
            <person name="Senoo K."/>
        </authorList>
    </citation>
    <scope>NUCLEOTIDE SEQUENCE [LARGE SCALE GENOMIC DNA]</scope>
    <source>
        <strain evidence="7">Red232</strain>
    </source>
</reference>
<keyword evidence="2" id="KW-0805">Transcription regulation</keyword>
<evidence type="ECO:0000313" key="7">
    <source>
        <dbReference type="Proteomes" id="UP001162891"/>
    </source>
</evidence>
<gene>
    <name evidence="6" type="ORF">AMOR_49890</name>
</gene>
<organism evidence="6 7">
    <name type="scientific">Anaeromyxobacter oryzae</name>
    <dbReference type="NCBI Taxonomy" id="2918170"/>
    <lineage>
        <taxon>Bacteria</taxon>
        <taxon>Pseudomonadati</taxon>
        <taxon>Myxococcota</taxon>
        <taxon>Myxococcia</taxon>
        <taxon>Myxococcales</taxon>
        <taxon>Cystobacterineae</taxon>
        <taxon>Anaeromyxobacteraceae</taxon>
        <taxon>Anaeromyxobacter</taxon>
    </lineage>
</organism>
<dbReference type="RefSeq" id="WP_248355226.1">
    <property type="nucleotide sequence ID" value="NZ_AP025591.1"/>
</dbReference>
<evidence type="ECO:0000256" key="4">
    <source>
        <dbReference type="ARBA" id="ARBA00023163"/>
    </source>
</evidence>
<dbReference type="Proteomes" id="UP001162891">
    <property type="component" value="Chromosome"/>
</dbReference>
<keyword evidence="4" id="KW-0804">Transcription</keyword>
<keyword evidence="3" id="KW-0238">DNA-binding</keyword>
<comment type="similarity">
    <text evidence="1">Belongs to the LysR transcriptional regulatory family.</text>
</comment>
<dbReference type="CDD" id="cd08422">
    <property type="entry name" value="PBP2_CrgA_like"/>
    <property type="match status" value="1"/>
</dbReference>
<dbReference type="PANTHER" id="PTHR30537:SF5">
    <property type="entry name" value="HTH-TYPE TRANSCRIPTIONAL ACTIVATOR TTDR-RELATED"/>
    <property type="match status" value="1"/>
</dbReference>
<dbReference type="Gene3D" id="3.40.190.290">
    <property type="match status" value="1"/>
</dbReference>